<evidence type="ECO:0000256" key="4">
    <source>
        <dbReference type="ARBA" id="ARBA00022519"/>
    </source>
</evidence>
<keyword evidence="3" id="KW-1003">Cell membrane</keyword>
<dbReference type="EMBL" id="JABWDU010000003">
    <property type="protein sequence ID" value="NVD39943.1"/>
    <property type="molecule type" value="Genomic_DNA"/>
</dbReference>
<comment type="subcellular location">
    <subcellularLocation>
        <location evidence="1">Cell inner membrane</location>
        <topology evidence="1">Multi-pass membrane protein</topology>
    </subcellularLocation>
</comment>
<dbReference type="PANTHER" id="PTHR30574">
    <property type="entry name" value="INNER MEMBRANE PROTEIN YEDE"/>
    <property type="match status" value="1"/>
</dbReference>
<evidence type="ECO:0000256" key="6">
    <source>
        <dbReference type="ARBA" id="ARBA00022989"/>
    </source>
</evidence>
<dbReference type="Proteomes" id="UP000520198">
    <property type="component" value="Unassembled WGS sequence"/>
</dbReference>
<keyword evidence="5 9" id="KW-0812">Transmembrane</keyword>
<reference evidence="10 11" key="1">
    <citation type="submission" date="2020-06" db="EMBL/GenBank/DDBJ databases">
        <authorList>
            <person name="Grouzdev D.S."/>
        </authorList>
    </citation>
    <scope>NUCLEOTIDE SEQUENCE [LARGE SCALE GENOMIC DNA]</scope>
    <source>
        <strain evidence="10 11">HO-A22</strain>
    </source>
</reference>
<evidence type="ECO:0000256" key="5">
    <source>
        <dbReference type="ARBA" id="ARBA00022692"/>
    </source>
</evidence>
<name>A0A7Y6Q6G0_9HYPH</name>
<dbReference type="Pfam" id="PF04143">
    <property type="entry name" value="Sulf_transp"/>
    <property type="match status" value="1"/>
</dbReference>
<evidence type="ECO:0000256" key="3">
    <source>
        <dbReference type="ARBA" id="ARBA00022475"/>
    </source>
</evidence>
<evidence type="ECO:0000313" key="11">
    <source>
        <dbReference type="Proteomes" id="UP000520198"/>
    </source>
</evidence>
<feature type="transmembrane region" description="Helical" evidence="9">
    <location>
        <begin position="37"/>
        <end position="70"/>
    </location>
</feature>
<evidence type="ECO:0000313" key="10">
    <source>
        <dbReference type="EMBL" id="NVD39943.1"/>
    </source>
</evidence>
<evidence type="ECO:0000256" key="2">
    <source>
        <dbReference type="ARBA" id="ARBA00022448"/>
    </source>
</evidence>
<evidence type="ECO:0000256" key="8">
    <source>
        <dbReference type="ARBA" id="ARBA00035655"/>
    </source>
</evidence>
<keyword evidence="2" id="KW-0813">Transport</keyword>
<feature type="transmembrane region" description="Helical" evidence="9">
    <location>
        <begin position="118"/>
        <end position="138"/>
    </location>
</feature>
<evidence type="ECO:0000256" key="1">
    <source>
        <dbReference type="ARBA" id="ARBA00004429"/>
    </source>
</evidence>
<feature type="transmembrane region" description="Helical" evidence="9">
    <location>
        <begin position="76"/>
        <end position="97"/>
    </location>
</feature>
<comment type="similarity">
    <text evidence="8">Belongs to the TsuA/YedE (TC 9.B.102) family.</text>
</comment>
<keyword evidence="6 9" id="KW-1133">Transmembrane helix</keyword>
<keyword evidence="11" id="KW-1185">Reference proteome</keyword>
<dbReference type="GO" id="GO:0005886">
    <property type="term" value="C:plasma membrane"/>
    <property type="evidence" value="ECO:0007669"/>
    <property type="project" value="UniProtKB-SubCell"/>
</dbReference>
<evidence type="ECO:0000256" key="7">
    <source>
        <dbReference type="ARBA" id="ARBA00023136"/>
    </source>
</evidence>
<comment type="caution">
    <text evidence="10">The sequence shown here is derived from an EMBL/GenBank/DDBJ whole genome shotgun (WGS) entry which is preliminary data.</text>
</comment>
<keyword evidence="7 9" id="KW-0472">Membrane</keyword>
<keyword evidence="4" id="KW-0997">Cell inner membrane</keyword>
<accession>A0A7Y6Q6G0</accession>
<dbReference type="AlphaFoldDB" id="A0A7Y6Q6G0"/>
<sequence>MNDFNMMWPLAGGLLIGLSAGLYLLTTGRIAGISGLTAAAIGLTGAGFSKLGIGFLGGILAGAALASAFIRQPEIVVTSSAPLLVIAGLLVGFGTRLGSGCTSGHGVCGLARLSPRSLVATLTFMTVAAATVFVVHLVTGGPV</sequence>
<dbReference type="InterPro" id="IPR007272">
    <property type="entry name" value="Sulf_transp_TsuA/YedE"/>
</dbReference>
<dbReference type="PANTHER" id="PTHR30574:SF1">
    <property type="entry name" value="SULPHUR TRANSPORT DOMAIN-CONTAINING PROTEIN"/>
    <property type="match status" value="1"/>
</dbReference>
<feature type="transmembrane region" description="Helical" evidence="9">
    <location>
        <begin position="6"/>
        <end position="25"/>
    </location>
</feature>
<evidence type="ECO:0000256" key="9">
    <source>
        <dbReference type="SAM" id="Phobius"/>
    </source>
</evidence>
<dbReference type="RefSeq" id="WP_176353490.1">
    <property type="nucleotide sequence ID" value="NZ_JABWDU010000003.1"/>
</dbReference>
<organism evidence="10 11">
    <name type="scientific">Ensifer oleiphilus</name>
    <dbReference type="NCBI Taxonomy" id="2742698"/>
    <lineage>
        <taxon>Bacteria</taxon>
        <taxon>Pseudomonadati</taxon>
        <taxon>Pseudomonadota</taxon>
        <taxon>Alphaproteobacteria</taxon>
        <taxon>Hyphomicrobiales</taxon>
        <taxon>Rhizobiaceae</taxon>
        <taxon>Sinorhizobium/Ensifer group</taxon>
        <taxon>Ensifer</taxon>
    </lineage>
</organism>
<proteinExistence type="inferred from homology"/>
<protein>
    <submittedName>
        <fullName evidence="10">YeeE/YedE family protein</fullName>
    </submittedName>
</protein>
<gene>
    <name evidence="10" type="ORF">HT585_13835</name>
</gene>